<dbReference type="PROSITE" id="PS51257">
    <property type="entry name" value="PROKAR_LIPOPROTEIN"/>
    <property type="match status" value="1"/>
</dbReference>
<dbReference type="SUPFAM" id="SSF53822">
    <property type="entry name" value="Periplasmic binding protein-like I"/>
    <property type="match status" value="1"/>
</dbReference>
<evidence type="ECO:0000256" key="1">
    <source>
        <dbReference type="ARBA" id="ARBA00010062"/>
    </source>
</evidence>
<evidence type="ECO:0000313" key="6">
    <source>
        <dbReference type="Proteomes" id="UP000192674"/>
    </source>
</evidence>
<feature type="signal peptide" evidence="3">
    <location>
        <begin position="1"/>
        <end position="19"/>
    </location>
</feature>
<comment type="similarity">
    <text evidence="1">Belongs to the leucine-binding protein family.</text>
</comment>
<proteinExistence type="inferred from homology"/>
<evidence type="ECO:0000256" key="2">
    <source>
        <dbReference type="ARBA" id="ARBA00022729"/>
    </source>
</evidence>
<dbReference type="PANTHER" id="PTHR47151:SF2">
    <property type="entry name" value="AMINO ACID BINDING PROTEIN"/>
    <property type="match status" value="1"/>
</dbReference>
<protein>
    <submittedName>
        <fullName evidence="5">Branched-chain amino acid transport system substrate-binding protein</fullName>
    </submittedName>
</protein>
<dbReference type="CDD" id="cd06342">
    <property type="entry name" value="PBP1_ABC_LIVBP-like"/>
    <property type="match status" value="1"/>
</dbReference>
<feature type="domain" description="Leucine-binding protein" evidence="4">
    <location>
        <begin position="46"/>
        <end position="395"/>
    </location>
</feature>
<keyword evidence="2 3" id="KW-0732">Signal</keyword>
<dbReference type="Pfam" id="PF13458">
    <property type="entry name" value="Peripla_BP_6"/>
    <property type="match status" value="1"/>
</dbReference>
<feature type="chain" id="PRO_5038729603" evidence="3">
    <location>
        <begin position="20"/>
        <end position="409"/>
    </location>
</feature>
<dbReference type="Gene3D" id="3.40.50.2300">
    <property type="match status" value="2"/>
</dbReference>
<keyword evidence="6" id="KW-1185">Reference proteome</keyword>
<reference evidence="5 6" key="1">
    <citation type="submission" date="2017-04" db="EMBL/GenBank/DDBJ databases">
        <authorList>
            <person name="Afonso C.L."/>
            <person name="Miller P.J."/>
            <person name="Scott M.A."/>
            <person name="Spackman E."/>
            <person name="Goraichik I."/>
            <person name="Dimitrov K.M."/>
            <person name="Suarez D.L."/>
            <person name="Swayne D.E."/>
        </authorList>
    </citation>
    <scope>NUCLEOTIDE SEQUENCE [LARGE SCALE GENOMIC DNA]</scope>
    <source>
        <strain evidence="5 6">DSM 43828</strain>
    </source>
</reference>
<evidence type="ECO:0000313" key="5">
    <source>
        <dbReference type="EMBL" id="SMD24422.1"/>
    </source>
</evidence>
<organism evidence="5 6">
    <name type="scientific">Kibdelosporangium aridum</name>
    <dbReference type="NCBI Taxonomy" id="2030"/>
    <lineage>
        <taxon>Bacteria</taxon>
        <taxon>Bacillati</taxon>
        <taxon>Actinomycetota</taxon>
        <taxon>Actinomycetes</taxon>
        <taxon>Pseudonocardiales</taxon>
        <taxon>Pseudonocardiaceae</taxon>
        <taxon>Kibdelosporangium</taxon>
    </lineage>
</organism>
<evidence type="ECO:0000259" key="4">
    <source>
        <dbReference type="Pfam" id="PF13458"/>
    </source>
</evidence>
<dbReference type="InterPro" id="IPR028081">
    <property type="entry name" value="Leu-bd"/>
</dbReference>
<name>A0A1W2FRT1_KIBAR</name>
<accession>A0A1W2FRT1</accession>
<dbReference type="AlphaFoldDB" id="A0A1W2FRT1"/>
<dbReference type="InterPro" id="IPR028082">
    <property type="entry name" value="Peripla_BP_I"/>
</dbReference>
<gene>
    <name evidence="5" type="ORF">SAMN05661093_08523</name>
</gene>
<dbReference type="Proteomes" id="UP000192674">
    <property type="component" value="Unassembled WGS sequence"/>
</dbReference>
<sequence>MHNPTVKAGALIAGLVLLAACGTNKTEAGAPGQANGCDTSKGALVVGLIAPLSGGQSSIGLGIRNSAQLAVDQANEKCTVKGYRLVLQPEDDTATPQIGIQAASKLAATDSVVGVIGTYNSSVAQSVQPVLAGKNIVQISPGNTNPSLTIGPDSAKPKRQFNNYFRTVTTDAYQGPYAAEYLVGKVGKKAIAIVTDGKTYGEGLATEFTKQARELGARIVARETVSEKDTDFNGVLAKVKAAKPDAIYVGSEYPVAAPLSKQASEAGLNVSVMGGDGIYDQKFIELGGRKGDLATSVGAPTETQPSAKEFVAAYNQKNYADGYGGFGAFSYDAANAIIASLANTLGPNGTWSESQRAALRDQVQSYKGSGATGDVAFDQYGDSTNKVLSVYGVDNGKWNVIQSGTFTGS</sequence>
<evidence type="ECO:0000256" key="3">
    <source>
        <dbReference type="SAM" id="SignalP"/>
    </source>
</evidence>
<dbReference type="EMBL" id="FWXV01000010">
    <property type="protein sequence ID" value="SMD24422.1"/>
    <property type="molecule type" value="Genomic_DNA"/>
</dbReference>
<dbReference type="RefSeq" id="WP_235039157.1">
    <property type="nucleotide sequence ID" value="NZ_FWXV01000010.1"/>
</dbReference>
<dbReference type="PANTHER" id="PTHR47151">
    <property type="entry name" value="LEU/ILE/VAL-BINDING ABC TRANSPORTER SUBUNIT"/>
    <property type="match status" value="1"/>
</dbReference>